<evidence type="ECO:0000256" key="2">
    <source>
        <dbReference type="ARBA" id="ARBA00001970"/>
    </source>
</evidence>
<dbReference type="GO" id="GO:0046872">
    <property type="term" value="F:metal ion binding"/>
    <property type="evidence" value="ECO:0007669"/>
    <property type="project" value="UniProtKB-KW"/>
</dbReference>
<feature type="domain" description="Plant heme peroxidase family profile" evidence="11">
    <location>
        <begin position="37"/>
        <end position="227"/>
    </location>
</feature>
<reference evidence="12 13" key="1">
    <citation type="submission" date="2020-10" db="EMBL/GenBank/DDBJ databases">
        <title>Plant Genome Project.</title>
        <authorList>
            <person name="Zhang R.-G."/>
        </authorList>
    </citation>
    <scope>NUCLEOTIDE SEQUENCE [LARGE SCALE GENOMIC DNA]</scope>
    <source>
        <strain evidence="12">FAFU-HL-1</strain>
        <tissue evidence="12">Leaf</tissue>
    </source>
</reference>
<comment type="catalytic activity">
    <reaction evidence="1">
        <text>2 a phenolic donor + H2O2 = 2 a phenolic radical donor + 2 H2O</text>
        <dbReference type="Rhea" id="RHEA:56136"/>
        <dbReference type="ChEBI" id="CHEBI:15377"/>
        <dbReference type="ChEBI" id="CHEBI:16240"/>
        <dbReference type="ChEBI" id="CHEBI:139520"/>
        <dbReference type="ChEBI" id="CHEBI:139521"/>
        <dbReference type="EC" id="1.11.1.7"/>
    </reaction>
</comment>
<comment type="cofactor">
    <cofactor evidence="9">
        <name>Ca(2+)</name>
        <dbReference type="ChEBI" id="CHEBI:29108"/>
    </cofactor>
    <text evidence="9">Binds 2 calcium ions per subunit.</text>
</comment>
<proteinExistence type="inferred from homology"/>
<dbReference type="InterPro" id="IPR010255">
    <property type="entry name" value="Haem_peroxidase_sf"/>
</dbReference>
<dbReference type="InterPro" id="IPR002016">
    <property type="entry name" value="Haem_peroxidase"/>
</dbReference>
<dbReference type="GO" id="GO:0140825">
    <property type="term" value="F:lactoperoxidase activity"/>
    <property type="evidence" value="ECO:0007669"/>
    <property type="project" value="UniProtKB-EC"/>
</dbReference>
<organism evidence="12 13">
    <name type="scientific">Salix dunnii</name>
    <dbReference type="NCBI Taxonomy" id="1413687"/>
    <lineage>
        <taxon>Eukaryota</taxon>
        <taxon>Viridiplantae</taxon>
        <taxon>Streptophyta</taxon>
        <taxon>Embryophyta</taxon>
        <taxon>Tracheophyta</taxon>
        <taxon>Spermatophyta</taxon>
        <taxon>Magnoliopsida</taxon>
        <taxon>eudicotyledons</taxon>
        <taxon>Gunneridae</taxon>
        <taxon>Pentapetalae</taxon>
        <taxon>rosids</taxon>
        <taxon>fabids</taxon>
        <taxon>Malpighiales</taxon>
        <taxon>Salicaceae</taxon>
        <taxon>Saliceae</taxon>
        <taxon>Salix</taxon>
    </lineage>
</organism>
<evidence type="ECO:0000256" key="3">
    <source>
        <dbReference type="ARBA" id="ARBA00012313"/>
    </source>
</evidence>
<comment type="caution">
    <text evidence="12">The sequence shown here is derived from an EMBL/GenBank/DDBJ whole genome shotgun (WGS) entry which is preliminary data.</text>
</comment>
<gene>
    <name evidence="12" type="ORF">SADUNF_Sadunf14G0102100</name>
</gene>
<evidence type="ECO:0000256" key="5">
    <source>
        <dbReference type="ARBA" id="ARBA00022617"/>
    </source>
</evidence>
<evidence type="ECO:0000256" key="6">
    <source>
        <dbReference type="ARBA" id="ARBA00022723"/>
    </source>
</evidence>
<dbReference type="GO" id="GO:0006979">
    <property type="term" value="P:response to oxidative stress"/>
    <property type="evidence" value="ECO:0007669"/>
    <property type="project" value="InterPro"/>
</dbReference>
<keyword evidence="6 9" id="KW-0479">Metal-binding</keyword>
<dbReference type="EC" id="1.11.1.7" evidence="3"/>
<evidence type="ECO:0000256" key="7">
    <source>
        <dbReference type="ARBA" id="ARBA00023002"/>
    </source>
</evidence>
<protein>
    <recommendedName>
        <fullName evidence="3">peroxidase</fullName>
        <ecNumber evidence="3">1.11.1.7</ecNumber>
    </recommendedName>
</protein>
<dbReference type="InterPro" id="IPR000823">
    <property type="entry name" value="Peroxidase_pln"/>
</dbReference>
<comment type="cofactor">
    <cofactor evidence="2">
        <name>heme b</name>
        <dbReference type="ChEBI" id="CHEBI:60344"/>
    </cofactor>
</comment>
<evidence type="ECO:0000256" key="9">
    <source>
        <dbReference type="PIRSR" id="PIRSR600823-3"/>
    </source>
</evidence>
<evidence type="ECO:0000256" key="8">
    <source>
        <dbReference type="ARBA" id="ARBA00023004"/>
    </source>
</evidence>
<dbReference type="AlphaFoldDB" id="A0A835MTU5"/>
<keyword evidence="4" id="KW-0575">Peroxidase</keyword>
<evidence type="ECO:0000259" key="11">
    <source>
        <dbReference type="PROSITE" id="PS50873"/>
    </source>
</evidence>
<dbReference type="Pfam" id="PF00141">
    <property type="entry name" value="peroxidase"/>
    <property type="match status" value="2"/>
</dbReference>
<dbReference type="Gene3D" id="1.10.520.10">
    <property type="match status" value="2"/>
</dbReference>
<name>A0A835MTU5_9ROSI</name>
<keyword evidence="5" id="KW-0349">Heme</keyword>
<evidence type="ECO:0000313" key="13">
    <source>
        <dbReference type="Proteomes" id="UP000657918"/>
    </source>
</evidence>
<dbReference type="EMBL" id="JADGMS010000014">
    <property type="protein sequence ID" value="KAF9669383.1"/>
    <property type="molecule type" value="Genomic_DNA"/>
</dbReference>
<dbReference type="Proteomes" id="UP000657918">
    <property type="component" value="Unassembled WGS sequence"/>
</dbReference>
<evidence type="ECO:0000256" key="4">
    <source>
        <dbReference type="ARBA" id="ARBA00022559"/>
    </source>
</evidence>
<sequence length="228" mass="24831">MGLESKSKLVEAAYLIVSWVGLLVVDRGSEDQNHFHSKLIKSAADSIAEKVAIPDLSWAGFDVIDEIKTRLENTCRGKASCADILALYAMDLVAFQGDTPLEQATATWSAADFTGKGDQDPSLNPTDAAFLKTKCKSLNDATTTVEMDPGSSQNFETAYFANLKQRKGLFQSDPVLLTNKISYRIVGELPNSSVFYREFAQSMKRMGAIGVLTGTSGEIRRKCSVINS</sequence>
<evidence type="ECO:0000256" key="1">
    <source>
        <dbReference type="ARBA" id="ARBA00000189"/>
    </source>
</evidence>
<keyword evidence="9" id="KW-0106">Calcium</keyword>
<comment type="similarity">
    <text evidence="10">Belongs to the peroxidase family.</text>
</comment>
<feature type="binding site" evidence="9">
    <location>
        <position position="148"/>
    </location>
    <ligand>
        <name>Ca(2+)</name>
        <dbReference type="ChEBI" id="CHEBI:29108"/>
        <label>2</label>
    </ligand>
</feature>
<keyword evidence="13" id="KW-1185">Reference proteome</keyword>
<accession>A0A835MTU5</accession>
<dbReference type="OrthoDB" id="2113341at2759"/>
<dbReference type="SUPFAM" id="SSF48113">
    <property type="entry name" value="Heme-dependent peroxidases"/>
    <property type="match status" value="1"/>
</dbReference>
<evidence type="ECO:0000313" key="12">
    <source>
        <dbReference type="EMBL" id="KAF9669383.1"/>
    </source>
</evidence>
<evidence type="ECO:0000256" key="10">
    <source>
        <dbReference type="RuleBase" id="RU004241"/>
    </source>
</evidence>
<dbReference type="PANTHER" id="PTHR31517:SF84">
    <property type="entry name" value="PEROXIDASE"/>
    <property type="match status" value="1"/>
</dbReference>
<dbReference type="PANTHER" id="PTHR31517">
    <property type="match status" value="1"/>
</dbReference>
<dbReference type="Gene3D" id="1.10.420.10">
    <property type="entry name" value="Peroxidase, domain 2"/>
    <property type="match status" value="1"/>
</dbReference>
<keyword evidence="8" id="KW-0408">Iron</keyword>
<dbReference type="PROSITE" id="PS50873">
    <property type="entry name" value="PEROXIDASE_4"/>
    <property type="match status" value="1"/>
</dbReference>
<keyword evidence="7" id="KW-0560">Oxidoreductase</keyword>
<dbReference type="PRINTS" id="PR00461">
    <property type="entry name" value="PLPEROXIDASE"/>
</dbReference>
<dbReference type="GO" id="GO:0020037">
    <property type="term" value="F:heme binding"/>
    <property type="evidence" value="ECO:0007669"/>
    <property type="project" value="InterPro"/>
</dbReference>